<evidence type="ECO:0000313" key="2">
    <source>
        <dbReference type="Proteomes" id="UP000192455"/>
    </source>
</evidence>
<dbReference type="AlphaFoldDB" id="A0A1R3WNZ7"/>
<protein>
    <submittedName>
        <fullName evidence="1">Uncharacterized protein</fullName>
    </submittedName>
</protein>
<accession>A0A1R3WNZ7</accession>
<dbReference type="Proteomes" id="UP000192455">
    <property type="component" value="Unassembled WGS sequence"/>
</dbReference>
<dbReference type="RefSeq" id="WP_076648559.1">
    <property type="nucleotide sequence ID" value="NZ_FTPS01000001.1"/>
</dbReference>
<dbReference type="EMBL" id="FTPS01000001">
    <property type="protein sequence ID" value="SIT79605.1"/>
    <property type="molecule type" value="Genomic_DNA"/>
</dbReference>
<name>A0A1R3WNZ7_9RHOB</name>
<dbReference type="OrthoDB" id="7860386at2"/>
<proteinExistence type="predicted"/>
<gene>
    <name evidence="1" type="ORF">SAMN05421849_1170</name>
</gene>
<evidence type="ECO:0000313" key="1">
    <source>
        <dbReference type="EMBL" id="SIT79605.1"/>
    </source>
</evidence>
<keyword evidence="2" id="KW-1185">Reference proteome</keyword>
<organism evidence="1 2">
    <name type="scientific">Pontibaca methylaminivorans</name>
    <dbReference type="NCBI Taxonomy" id="515897"/>
    <lineage>
        <taxon>Bacteria</taxon>
        <taxon>Pseudomonadati</taxon>
        <taxon>Pseudomonadota</taxon>
        <taxon>Alphaproteobacteria</taxon>
        <taxon>Rhodobacterales</taxon>
        <taxon>Roseobacteraceae</taxon>
        <taxon>Pontibaca</taxon>
    </lineage>
</organism>
<reference evidence="1 2" key="1">
    <citation type="submission" date="2017-01" db="EMBL/GenBank/DDBJ databases">
        <authorList>
            <person name="Mah S.A."/>
            <person name="Swanson W.J."/>
            <person name="Moy G.W."/>
            <person name="Vacquier V.D."/>
        </authorList>
    </citation>
    <scope>NUCLEOTIDE SEQUENCE [LARGE SCALE GENOMIC DNA]</scope>
    <source>
        <strain evidence="1 2">DSM 21219</strain>
    </source>
</reference>
<sequence>MLETALLILSIGTGDTVQMSLARTDSPAACLERADALAEVLTSAGYTIAGMRCGESPLALTPYEHGHDEGDLRWHYHVTLKGSDTGDGFTFEPVAEGTCEAVATNEFCAVSAQQPTGE</sequence>